<evidence type="ECO:0000313" key="2">
    <source>
        <dbReference type="EMBL" id="KAF9701463.1"/>
    </source>
</evidence>
<reference evidence="2" key="2">
    <citation type="submission" date="2020-09" db="EMBL/GenBank/DDBJ databases">
        <title>Reference genome assembly for Australian Ascochyta lentis isolate Al4.</title>
        <authorList>
            <person name="Lee R.C."/>
            <person name="Farfan-Caceres L.M."/>
            <person name="Debler J.W."/>
            <person name="Williams A.H."/>
            <person name="Henares B.M."/>
        </authorList>
    </citation>
    <scope>NUCLEOTIDE SEQUENCE</scope>
    <source>
        <strain evidence="2">Al4</strain>
    </source>
</reference>
<name>A0A8H7JEV6_9PLEO</name>
<evidence type="ECO:0000259" key="1">
    <source>
        <dbReference type="PROSITE" id="PS50011"/>
    </source>
</evidence>
<dbReference type="GO" id="GO:0004674">
    <property type="term" value="F:protein serine/threonine kinase activity"/>
    <property type="evidence" value="ECO:0007669"/>
    <property type="project" value="TreeGrafter"/>
</dbReference>
<feature type="domain" description="Protein kinase" evidence="1">
    <location>
        <begin position="50"/>
        <end position="338"/>
    </location>
</feature>
<organism evidence="2 3">
    <name type="scientific">Ascochyta lentis</name>
    <dbReference type="NCBI Taxonomy" id="205686"/>
    <lineage>
        <taxon>Eukaryota</taxon>
        <taxon>Fungi</taxon>
        <taxon>Dikarya</taxon>
        <taxon>Ascomycota</taxon>
        <taxon>Pezizomycotina</taxon>
        <taxon>Dothideomycetes</taxon>
        <taxon>Pleosporomycetidae</taxon>
        <taxon>Pleosporales</taxon>
        <taxon>Pleosporineae</taxon>
        <taxon>Didymellaceae</taxon>
        <taxon>Ascochyta</taxon>
    </lineage>
</organism>
<comment type="caution">
    <text evidence="2">The sequence shown here is derived from an EMBL/GenBank/DDBJ whole genome shotgun (WGS) entry which is preliminary data.</text>
</comment>
<dbReference type="PROSITE" id="PS50011">
    <property type="entry name" value="PROTEIN_KINASE_DOM"/>
    <property type="match status" value="1"/>
</dbReference>
<keyword evidence="3" id="KW-1185">Reference proteome</keyword>
<dbReference type="GO" id="GO:0044773">
    <property type="term" value="P:mitotic DNA damage checkpoint signaling"/>
    <property type="evidence" value="ECO:0007669"/>
    <property type="project" value="TreeGrafter"/>
</dbReference>
<dbReference type="SUPFAM" id="SSF56112">
    <property type="entry name" value="Protein kinase-like (PK-like)"/>
    <property type="match status" value="2"/>
</dbReference>
<dbReference type="PANTHER" id="PTHR44167:SF24">
    <property type="entry name" value="SERINE_THREONINE-PROTEIN KINASE CHK2"/>
    <property type="match status" value="1"/>
</dbReference>
<dbReference type="AlphaFoldDB" id="A0A8H7JEV6"/>
<dbReference type="GO" id="GO:0005524">
    <property type="term" value="F:ATP binding"/>
    <property type="evidence" value="ECO:0007669"/>
    <property type="project" value="InterPro"/>
</dbReference>
<dbReference type="SMART" id="SM00220">
    <property type="entry name" value="S_TKc"/>
    <property type="match status" value="1"/>
</dbReference>
<dbReference type="InterPro" id="IPR000719">
    <property type="entry name" value="Prot_kinase_dom"/>
</dbReference>
<dbReference type="Gene3D" id="3.30.200.20">
    <property type="entry name" value="Phosphorylase Kinase, domain 1"/>
    <property type="match status" value="1"/>
</dbReference>
<gene>
    <name evidence="2" type="ORF">EKO04_001163</name>
</gene>
<dbReference type="InterPro" id="IPR011009">
    <property type="entry name" value="Kinase-like_dom_sf"/>
</dbReference>
<evidence type="ECO:0000313" key="3">
    <source>
        <dbReference type="Proteomes" id="UP000651452"/>
    </source>
</evidence>
<accession>A0A8H7JEV6</accession>
<dbReference type="CDD" id="cd00180">
    <property type="entry name" value="PKc"/>
    <property type="match status" value="1"/>
</dbReference>
<protein>
    <recommendedName>
        <fullName evidence="1">Protein kinase domain-containing protein</fullName>
    </recommendedName>
</protein>
<dbReference type="OrthoDB" id="4062651at2759"/>
<dbReference type="EMBL" id="RZGK01000002">
    <property type="protein sequence ID" value="KAF9701463.1"/>
    <property type="molecule type" value="Genomic_DNA"/>
</dbReference>
<dbReference type="GO" id="GO:0005634">
    <property type="term" value="C:nucleus"/>
    <property type="evidence" value="ECO:0007669"/>
    <property type="project" value="TreeGrafter"/>
</dbReference>
<proteinExistence type="predicted"/>
<reference evidence="2" key="1">
    <citation type="submission" date="2018-12" db="EMBL/GenBank/DDBJ databases">
        <authorList>
            <person name="Syme R.A."/>
            <person name="Farfan-Caceres L."/>
            <person name="Lichtenzveig J."/>
        </authorList>
    </citation>
    <scope>NUCLEOTIDE SEQUENCE</scope>
    <source>
        <strain evidence="2">Al4</strain>
    </source>
</reference>
<dbReference type="PANTHER" id="PTHR44167">
    <property type="entry name" value="OVARIAN-SPECIFIC SERINE/THREONINE-PROTEIN KINASE LOK-RELATED"/>
    <property type="match status" value="1"/>
</dbReference>
<sequence length="669" mass="75637">MAESEELCPTTSAATTTLPVVHSATEQAERCGWQVMREKFLWEGEPETTLVQKAVLGRGTVGEVQEVMAQGSGEPMIRKCVFVRRQNAQRVREMIETEIQNLKLLEHTHIVKVLGCYGKRLNGFSSMFYTLMHPVGDEDLDVFLQHRCPEASVTQKELHKEWISAWFTCLASALAYMHKQQIHHEDIKPANIIHRRGIIYFTDFSSSRNIKMSLGTSTTSEAIATRLYAAPEAFHRNGETCRHGSKTDIFALGIVFVEMLSVVVGESVEELRDFLFEDPTELQPYHEVIDNVLIWIRNKKADPVVQKTLILHGMLEQDRHTRPNALEVLQALSGDPKLASGSSCICQADTINTFLEGVLHKPTLGTKSQRVAEQLGWQVGAEKFVWNCQLSPASRSSRASWTHKENTEGVYVVRNTTICGTRSNLSNTDMAGNFLKIMGSLDHPHIAPMFGGVAEYEERNLESYARVNFFFKPLSSTNLRTFMRSQKEGTNYVRKLLSRYLCLASTLAYMHAKQFQLSNFGTEDIVITETAIQFCSADFWKVQRLPLSTGGPAGNDSLGAKEGVLNLGLIFLEMLAAATGRRLPWPDWHNLSYKDEQFFLGGLEGQVEGWYQRLPRAEGGFDVFKMVIEPLLVYETDKRPTAEEVRRRLMGWCGKLEVEMECECMLVWD</sequence>
<dbReference type="Gene3D" id="1.10.510.10">
    <property type="entry name" value="Transferase(Phosphotransferase) domain 1"/>
    <property type="match status" value="2"/>
</dbReference>
<dbReference type="Proteomes" id="UP000651452">
    <property type="component" value="Unassembled WGS sequence"/>
</dbReference>
<dbReference type="Pfam" id="PF00069">
    <property type="entry name" value="Pkinase"/>
    <property type="match status" value="1"/>
</dbReference>